<dbReference type="InterPro" id="IPR040521">
    <property type="entry name" value="KDZ"/>
</dbReference>
<dbReference type="VEuPathDB" id="FungiDB:BD410DRAFT_691017"/>
<evidence type="ECO:0000313" key="1">
    <source>
        <dbReference type="EMBL" id="TDL13896.1"/>
    </source>
</evidence>
<protein>
    <submittedName>
        <fullName evidence="1">Uncharacterized protein</fullName>
    </submittedName>
</protein>
<dbReference type="Proteomes" id="UP000294933">
    <property type="component" value="Unassembled WGS sequence"/>
</dbReference>
<gene>
    <name evidence="1" type="ORF">BD410DRAFT_691017</name>
</gene>
<dbReference type="PANTHER" id="PTHR33096:SF1">
    <property type="entry name" value="CXC1-LIKE CYSTEINE CLUSTER ASSOCIATED WITH KDZ TRANSPOSASES DOMAIN-CONTAINING PROTEIN"/>
    <property type="match status" value="1"/>
</dbReference>
<keyword evidence="2" id="KW-1185">Reference proteome</keyword>
<reference evidence="1 2" key="1">
    <citation type="submission" date="2018-06" db="EMBL/GenBank/DDBJ databases">
        <title>A transcriptomic atlas of mushroom development highlights an independent origin of complex multicellularity.</title>
        <authorList>
            <consortium name="DOE Joint Genome Institute"/>
            <person name="Krizsan K."/>
            <person name="Almasi E."/>
            <person name="Merenyi Z."/>
            <person name="Sahu N."/>
            <person name="Viragh M."/>
            <person name="Koszo T."/>
            <person name="Mondo S."/>
            <person name="Kiss B."/>
            <person name="Balint B."/>
            <person name="Kues U."/>
            <person name="Barry K."/>
            <person name="Hegedus J.C."/>
            <person name="Henrissat B."/>
            <person name="Johnson J."/>
            <person name="Lipzen A."/>
            <person name="Ohm R."/>
            <person name="Nagy I."/>
            <person name="Pangilinan J."/>
            <person name="Yan J."/>
            <person name="Xiong Y."/>
            <person name="Grigoriev I.V."/>
            <person name="Hibbett D.S."/>
            <person name="Nagy L.G."/>
        </authorList>
    </citation>
    <scope>NUCLEOTIDE SEQUENCE [LARGE SCALE GENOMIC DNA]</scope>
    <source>
        <strain evidence="1 2">SZMC22713</strain>
    </source>
</reference>
<dbReference type="AlphaFoldDB" id="A0A4Y7PF55"/>
<proteinExistence type="predicted"/>
<dbReference type="Pfam" id="PF18758">
    <property type="entry name" value="KDZ"/>
    <property type="match status" value="1"/>
</dbReference>
<name>A0A4Y7PF55_9AGAM</name>
<feature type="non-terminal residue" evidence="1">
    <location>
        <position position="185"/>
    </location>
</feature>
<evidence type="ECO:0000313" key="2">
    <source>
        <dbReference type="Proteomes" id="UP000294933"/>
    </source>
</evidence>
<dbReference type="PANTHER" id="PTHR33096">
    <property type="entry name" value="CXC2 DOMAIN-CONTAINING PROTEIN"/>
    <property type="match status" value="1"/>
</dbReference>
<dbReference type="EMBL" id="ML170437">
    <property type="protein sequence ID" value="TDL13896.1"/>
    <property type="molecule type" value="Genomic_DNA"/>
</dbReference>
<organism evidence="1 2">
    <name type="scientific">Rickenella mellea</name>
    <dbReference type="NCBI Taxonomy" id="50990"/>
    <lineage>
        <taxon>Eukaryota</taxon>
        <taxon>Fungi</taxon>
        <taxon>Dikarya</taxon>
        <taxon>Basidiomycota</taxon>
        <taxon>Agaricomycotina</taxon>
        <taxon>Agaricomycetes</taxon>
        <taxon>Hymenochaetales</taxon>
        <taxon>Rickenellaceae</taxon>
        <taxon>Rickenella</taxon>
    </lineage>
</organism>
<feature type="non-terminal residue" evidence="1">
    <location>
        <position position="1"/>
    </location>
</feature>
<sequence>LHRDTPNWRMLNTCPACFYKLKDEPALKFSLLCEMDGNNSLKRTDASLRSGEERMDLRMARSDYWLSPEEVDIFKDEVKSRSKKNSEQDDAVDDYGHLLDSDPVVVCLKRWRNAGPEERKRMFTMFVESGLFLVACRHGFVLLMCDMIRSGELAKYPLAIVNKLLEVYGPNISCGYDIGCAFSIT</sequence>
<dbReference type="OrthoDB" id="2505969at2759"/>
<dbReference type="STRING" id="50990.A0A4Y7PF55"/>
<accession>A0A4Y7PF55</accession>